<evidence type="ECO:0000313" key="7">
    <source>
        <dbReference type="EMBL" id="SFA76607.1"/>
    </source>
</evidence>
<dbReference type="PROSITE" id="PS50893">
    <property type="entry name" value="ABC_TRANSPORTER_2"/>
    <property type="match status" value="1"/>
</dbReference>
<dbReference type="InterPro" id="IPR015860">
    <property type="entry name" value="ABC_transpr_TagH-like"/>
</dbReference>
<dbReference type="PANTHER" id="PTHR46743">
    <property type="entry name" value="TEICHOIC ACIDS EXPORT ATP-BINDING PROTEIN TAGH"/>
    <property type="match status" value="1"/>
</dbReference>
<dbReference type="Gene3D" id="3.40.50.300">
    <property type="entry name" value="P-loop containing nucleotide triphosphate hydrolases"/>
    <property type="match status" value="1"/>
</dbReference>
<keyword evidence="5" id="KW-0472">Membrane</keyword>
<dbReference type="GO" id="GO:0005524">
    <property type="term" value="F:ATP binding"/>
    <property type="evidence" value="ECO:0007669"/>
    <property type="project" value="UniProtKB-KW"/>
</dbReference>
<reference evidence="7 8" key="1">
    <citation type="submission" date="2016-10" db="EMBL/GenBank/DDBJ databases">
        <authorList>
            <person name="de Groot N.N."/>
        </authorList>
    </citation>
    <scope>NUCLEOTIDE SEQUENCE [LARGE SCALE GENOMIC DNA]</scope>
    <source>
        <strain evidence="7 8">DSM 5522</strain>
    </source>
</reference>
<keyword evidence="4 7" id="KW-0067">ATP-binding</keyword>
<keyword evidence="3" id="KW-0547">Nucleotide-binding</keyword>
<dbReference type="InterPro" id="IPR003593">
    <property type="entry name" value="AAA+_ATPase"/>
</dbReference>
<sequence>MNNSDPNIIFNIYILIALAITGGAMVIYAFLNFIQTVKEKKGLREVKIIKTKPIPVQVAKELYGENFEKSETYMNQMLAKAESSEYSRHFPTVSEYLENLTDDKHGEKVISVMDVTMEFHINTYQPSSIKEYFIQLLKNEVIYRKLYALYHVSFNVYKGEVVGIIGTNGSGKSTLVKIVSKALTPTSGTVIVDQDKVALLTLGTGFDYELTAKENVYLNGSIIGYSKEFIDNHYDEIVEFAELEDFMDEKIKNFSSGMISRLAFSIATASDAPEILILDEVLAVGDEFFRKKSLKRIKEMLNSGSTVLLVSHSMRNILDNCTRCIWLDKGKIKMSGEPMEVCKAYGKLQQ</sequence>
<dbReference type="InterPro" id="IPR017871">
    <property type="entry name" value="ABC_transporter-like_CS"/>
</dbReference>
<dbReference type="AlphaFoldDB" id="A0A1I0VKP7"/>
<evidence type="ECO:0000256" key="5">
    <source>
        <dbReference type="SAM" id="Phobius"/>
    </source>
</evidence>
<evidence type="ECO:0000259" key="6">
    <source>
        <dbReference type="PROSITE" id="PS50893"/>
    </source>
</evidence>
<keyword evidence="2" id="KW-0813">Transport</keyword>
<organism evidence="7 8">
    <name type="scientific">Acetitomaculum ruminis DSM 5522</name>
    <dbReference type="NCBI Taxonomy" id="1120918"/>
    <lineage>
        <taxon>Bacteria</taxon>
        <taxon>Bacillati</taxon>
        <taxon>Bacillota</taxon>
        <taxon>Clostridia</taxon>
        <taxon>Lachnospirales</taxon>
        <taxon>Lachnospiraceae</taxon>
        <taxon>Acetitomaculum</taxon>
    </lineage>
</organism>
<proteinExistence type="inferred from homology"/>
<keyword evidence="8" id="KW-1185">Reference proteome</keyword>
<dbReference type="RefSeq" id="WP_242949049.1">
    <property type="nucleotide sequence ID" value="NZ_FOJY01000002.1"/>
</dbReference>
<dbReference type="EMBL" id="FOJY01000002">
    <property type="protein sequence ID" value="SFA76607.1"/>
    <property type="molecule type" value="Genomic_DNA"/>
</dbReference>
<dbReference type="InterPro" id="IPR027417">
    <property type="entry name" value="P-loop_NTPase"/>
</dbReference>
<keyword evidence="5" id="KW-0812">Transmembrane</keyword>
<accession>A0A1I0VKP7</accession>
<feature type="domain" description="ABC transporter" evidence="6">
    <location>
        <begin position="134"/>
        <end position="348"/>
    </location>
</feature>
<feature type="transmembrane region" description="Helical" evidence="5">
    <location>
        <begin position="12"/>
        <end position="34"/>
    </location>
</feature>
<evidence type="ECO:0000256" key="4">
    <source>
        <dbReference type="ARBA" id="ARBA00022840"/>
    </source>
</evidence>
<evidence type="ECO:0000313" key="8">
    <source>
        <dbReference type="Proteomes" id="UP000198838"/>
    </source>
</evidence>
<dbReference type="InterPro" id="IPR003439">
    <property type="entry name" value="ABC_transporter-like_ATP-bd"/>
</dbReference>
<dbReference type="Pfam" id="PF00005">
    <property type="entry name" value="ABC_tran"/>
    <property type="match status" value="1"/>
</dbReference>
<evidence type="ECO:0000256" key="1">
    <source>
        <dbReference type="ARBA" id="ARBA00005417"/>
    </source>
</evidence>
<dbReference type="GO" id="GO:0016020">
    <property type="term" value="C:membrane"/>
    <property type="evidence" value="ECO:0007669"/>
    <property type="project" value="InterPro"/>
</dbReference>
<name>A0A1I0VKP7_9FIRM</name>
<dbReference type="GO" id="GO:0016887">
    <property type="term" value="F:ATP hydrolysis activity"/>
    <property type="evidence" value="ECO:0007669"/>
    <property type="project" value="InterPro"/>
</dbReference>
<dbReference type="PANTHER" id="PTHR46743:SF2">
    <property type="entry name" value="TEICHOIC ACIDS EXPORT ATP-BINDING PROTEIN TAGH"/>
    <property type="match status" value="1"/>
</dbReference>
<dbReference type="PROSITE" id="PS00211">
    <property type="entry name" value="ABC_TRANSPORTER_1"/>
    <property type="match status" value="1"/>
</dbReference>
<gene>
    <name evidence="7" type="ORF">SAMN05216249_10251</name>
</gene>
<dbReference type="GO" id="GO:0140359">
    <property type="term" value="F:ABC-type transporter activity"/>
    <property type="evidence" value="ECO:0007669"/>
    <property type="project" value="InterPro"/>
</dbReference>
<dbReference type="CDD" id="cd03220">
    <property type="entry name" value="ABC_KpsT_Wzt"/>
    <property type="match status" value="1"/>
</dbReference>
<evidence type="ECO:0000256" key="3">
    <source>
        <dbReference type="ARBA" id="ARBA00022741"/>
    </source>
</evidence>
<comment type="similarity">
    <text evidence="1">Belongs to the ABC transporter superfamily.</text>
</comment>
<dbReference type="SUPFAM" id="SSF52540">
    <property type="entry name" value="P-loop containing nucleoside triphosphate hydrolases"/>
    <property type="match status" value="1"/>
</dbReference>
<dbReference type="InterPro" id="IPR050683">
    <property type="entry name" value="Bact_Polysacc_Export_ATP-bd"/>
</dbReference>
<evidence type="ECO:0000256" key="2">
    <source>
        <dbReference type="ARBA" id="ARBA00022448"/>
    </source>
</evidence>
<protein>
    <submittedName>
        <fullName evidence="7">ABC-2 type transport system ATP-binding protein</fullName>
    </submittedName>
</protein>
<dbReference type="Proteomes" id="UP000198838">
    <property type="component" value="Unassembled WGS sequence"/>
</dbReference>
<keyword evidence="5" id="KW-1133">Transmembrane helix</keyword>
<dbReference type="SMART" id="SM00382">
    <property type="entry name" value="AAA"/>
    <property type="match status" value="1"/>
</dbReference>
<dbReference type="STRING" id="1120918.SAMN05216249_10251"/>